<gene>
    <name evidence="1" type="ORF">J2S15_003312</name>
</gene>
<reference evidence="1 2" key="1">
    <citation type="submission" date="2023-07" db="EMBL/GenBank/DDBJ databases">
        <title>Genomic Encyclopedia of Type Strains, Phase IV (KMG-IV): sequencing the most valuable type-strain genomes for metagenomic binning, comparative biology and taxonomic classification.</title>
        <authorList>
            <person name="Goeker M."/>
        </authorList>
    </citation>
    <scope>NUCLEOTIDE SEQUENCE [LARGE SCALE GENOMIC DNA]</scope>
    <source>
        <strain evidence="1 2">DSM 16784</strain>
    </source>
</reference>
<sequence>MGLIEYVLIRRSRELYRYTVEEKKYSPKLYWKTKKNYLLIDDCKKYTSKLLYASNHKRLLCIMRDIWRYKRVYGYPYTYDKPPSNSLDKFLMQRNPKVDQEFEAYMDYVLGKYYVGGYNFIVKKLDISSKYYYYIDEFEEYCCTHIIHSDQISFLSGEPGHCRFSVLRKYLYAKQSEGTTLIIGSDWNTYKEFPGIKGVQFFRIYDLSSEVPYADVEEDALFMLLDLLYDPQRYRQSLDNAHTVIIDCRWKSISIFLLKTIEQTIKEYTNMQIIFLFNDVPALLSDHKEVKQKKEKGDK</sequence>
<dbReference type="RefSeq" id="WP_307410283.1">
    <property type="nucleotide sequence ID" value="NZ_JAUSUR010000007.1"/>
</dbReference>
<organism evidence="1 2">
    <name type="scientific">Breznakia pachnodae</name>
    <dbReference type="NCBI Taxonomy" id="265178"/>
    <lineage>
        <taxon>Bacteria</taxon>
        <taxon>Bacillati</taxon>
        <taxon>Bacillota</taxon>
        <taxon>Erysipelotrichia</taxon>
        <taxon>Erysipelotrichales</taxon>
        <taxon>Erysipelotrichaceae</taxon>
        <taxon>Breznakia</taxon>
    </lineage>
</organism>
<protein>
    <submittedName>
        <fullName evidence="1">Uncharacterized protein</fullName>
    </submittedName>
</protein>
<proteinExistence type="predicted"/>
<dbReference type="EMBL" id="JAUSUR010000007">
    <property type="protein sequence ID" value="MDQ0362558.1"/>
    <property type="molecule type" value="Genomic_DNA"/>
</dbReference>
<evidence type="ECO:0000313" key="1">
    <source>
        <dbReference type="EMBL" id="MDQ0362558.1"/>
    </source>
</evidence>
<accession>A0ABU0E777</accession>
<dbReference type="Proteomes" id="UP001230220">
    <property type="component" value="Unassembled WGS sequence"/>
</dbReference>
<keyword evidence="2" id="KW-1185">Reference proteome</keyword>
<name>A0ABU0E777_9FIRM</name>
<comment type="caution">
    <text evidence="1">The sequence shown here is derived from an EMBL/GenBank/DDBJ whole genome shotgun (WGS) entry which is preliminary data.</text>
</comment>
<evidence type="ECO:0000313" key="2">
    <source>
        <dbReference type="Proteomes" id="UP001230220"/>
    </source>
</evidence>